<organism evidence="1">
    <name type="scientific">uncultured marine virus</name>
    <dbReference type="NCBI Taxonomy" id="186617"/>
    <lineage>
        <taxon>Viruses</taxon>
        <taxon>environmental samples</taxon>
    </lineage>
</organism>
<reference evidence="1" key="2">
    <citation type="submission" date="2015-03" db="EMBL/GenBank/DDBJ databases">
        <authorList>
            <person name="Chow C.-E.T."/>
            <person name="Winget D.M."/>
            <person name="White R.A.III."/>
            <person name="Hallam S.J."/>
            <person name="Suttle C.A."/>
        </authorList>
    </citation>
    <scope>NUCLEOTIDE SEQUENCE</scope>
    <source>
        <strain evidence="1">H4084944</strain>
    </source>
</reference>
<accession>A0A0F7L5T1</accession>
<protein>
    <submittedName>
        <fullName evidence="1">Uncharacterized protein</fullName>
    </submittedName>
</protein>
<dbReference type="EMBL" id="KR029590">
    <property type="protein sequence ID" value="AKH47255.1"/>
    <property type="molecule type" value="Genomic_DNA"/>
</dbReference>
<proteinExistence type="predicted"/>
<sequence length="121" mass="13296">MSFSKAKGTGYETEVVKAHRALGIESRRQPGSGAIAGFPCDIQIAGLLGECKRSKKQCTRLYKALSQGGADILFVRDDNQKTLTVLPWETWALILEWCELAKKFPAEPESEIGGTDHANEE</sequence>
<evidence type="ECO:0000313" key="1">
    <source>
        <dbReference type="EMBL" id="AKH47255.1"/>
    </source>
</evidence>
<reference evidence="1" key="1">
    <citation type="journal article" date="2015" name="Front. Microbiol.">
        <title>Combining genomic sequencing methods to explore viral diversity and reveal potential virus-host interactions.</title>
        <authorList>
            <person name="Chow C.E."/>
            <person name="Winget D.M."/>
            <person name="White R.A.III."/>
            <person name="Hallam S.J."/>
            <person name="Suttle C.A."/>
        </authorList>
    </citation>
    <scope>NUCLEOTIDE SEQUENCE</scope>
    <source>
        <strain evidence="1">H4084944</strain>
    </source>
</reference>
<name>A0A0F7L5T1_9VIRU</name>